<dbReference type="PANTHER" id="PTHR31449">
    <property type="entry name" value="UPF0598 PROTEIN C8ORF82"/>
    <property type="match status" value="1"/>
</dbReference>
<comment type="similarity">
    <text evidence="1">Belongs to the UPF0598 family.</text>
</comment>
<dbReference type="Proteomes" id="UP000007879">
    <property type="component" value="Unassembled WGS sequence"/>
</dbReference>
<reference evidence="3" key="1">
    <citation type="journal article" date="2010" name="Nature">
        <title>The Amphimedon queenslandica genome and the evolution of animal complexity.</title>
        <authorList>
            <person name="Srivastava M."/>
            <person name="Simakov O."/>
            <person name="Chapman J."/>
            <person name="Fahey B."/>
            <person name="Gauthier M.E."/>
            <person name="Mitros T."/>
            <person name="Richards G.S."/>
            <person name="Conaco C."/>
            <person name="Dacre M."/>
            <person name="Hellsten U."/>
            <person name="Larroux C."/>
            <person name="Putnam N.H."/>
            <person name="Stanke M."/>
            <person name="Adamska M."/>
            <person name="Darling A."/>
            <person name="Degnan S.M."/>
            <person name="Oakley T.H."/>
            <person name="Plachetzki D.C."/>
            <person name="Zhai Y."/>
            <person name="Adamski M."/>
            <person name="Calcino A."/>
            <person name="Cummins S.F."/>
            <person name="Goodstein D.M."/>
            <person name="Harris C."/>
            <person name="Jackson D.J."/>
            <person name="Leys S.P."/>
            <person name="Shu S."/>
            <person name="Woodcroft B.J."/>
            <person name="Vervoort M."/>
            <person name="Kosik K.S."/>
            <person name="Manning G."/>
            <person name="Degnan B.M."/>
            <person name="Rokhsar D.S."/>
        </authorList>
    </citation>
    <scope>NUCLEOTIDE SEQUENCE [LARGE SCALE GENOMIC DNA]</scope>
</reference>
<protein>
    <submittedName>
        <fullName evidence="2">Uncharacterized protein</fullName>
    </submittedName>
</protein>
<dbReference type="EnsemblMetazoa" id="XM_003384563.3">
    <property type="protein sequence ID" value="XP_003384611.1"/>
    <property type="gene ID" value="LOC100636402"/>
</dbReference>
<dbReference type="PANTHER" id="PTHR31449:SF3">
    <property type="entry name" value="UPF0598 PROTEIN C8ORF82"/>
    <property type="match status" value="1"/>
</dbReference>
<dbReference type="OMA" id="IKNFTSC"/>
<dbReference type="InParanoid" id="A0A1X7VF05"/>
<keyword evidence="3" id="KW-1185">Reference proteome</keyword>
<gene>
    <name evidence="2" type="primary">100636402</name>
</gene>
<reference evidence="2" key="2">
    <citation type="submission" date="2017-05" db="UniProtKB">
        <authorList>
            <consortium name="EnsemblMetazoa"/>
        </authorList>
    </citation>
    <scope>IDENTIFICATION</scope>
</reference>
<dbReference type="KEGG" id="aqu:100636402"/>
<accession>A0A1X7VF05</accession>
<organism evidence="2">
    <name type="scientific">Amphimedon queenslandica</name>
    <name type="common">Sponge</name>
    <dbReference type="NCBI Taxonomy" id="400682"/>
    <lineage>
        <taxon>Eukaryota</taxon>
        <taxon>Metazoa</taxon>
        <taxon>Porifera</taxon>
        <taxon>Demospongiae</taxon>
        <taxon>Heteroscleromorpha</taxon>
        <taxon>Haplosclerida</taxon>
        <taxon>Niphatidae</taxon>
        <taxon>Amphimedon</taxon>
    </lineage>
</organism>
<proteinExistence type="inferred from homology"/>
<dbReference type="InterPro" id="IPR028108">
    <property type="entry name" value="DUF4505"/>
</dbReference>
<dbReference type="AlphaFoldDB" id="A0A1X7VF05"/>
<evidence type="ECO:0000313" key="3">
    <source>
        <dbReference type="Proteomes" id="UP000007879"/>
    </source>
</evidence>
<evidence type="ECO:0000256" key="1">
    <source>
        <dbReference type="ARBA" id="ARBA00006322"/>
    </source>
</evidence>
<sequence>MKRLSSIFTRSFVKYVQGQSPGPKTREYFYYIDHQGQLFLDDTKVKNFITCFKDKKFLDFFFKRLKVNETGRYHDDFPYVSPCGREMNYIRCDDLPIVFNQLLKPDRQVIENIQGHSQLTTPTEELLSYGGVTSLVVPFQPEKLVMFPESGRVYHPGPVGGAGLIKSSLALEISPFFGYREGSSETDQPHSFKWKGQIHVLDNSIMKYIKAHKDV</sequence>
<name>A0A1X7VF05_AMPQE</name>
<evidence type="ECO:0000313" key="2">
    <source>
        <dbReference type="EnsemblMetazoa" id="Aqu2.1.38319_001"/>
    </source>
</evidence>
<dbReference type="eggNOG" id="ENOG502R8EE">
    <property type="taxonomic scope" value="Eukaryota"/>
</dbReference>
<dbReference type="OrthoDB" id="10260024at2759"/>
<dbReference type="Pfam" id="PF14956">
    <property type="entry name" value="DUF4505"/>
    <property type="match status" value="1"/>
</dbReference>
<dbReference type="EnsemblMetazoa" id="Aqu2.1.38319_001">
    <property type="protein sequence ID" value="Aqu2.1.38319_001"/>
    <property type="gene ID" value="Aqu2.1.38319"/>
</dbReference>